<dbReference type="Proteomes" id="UP000678499">
    <property type="component" value="Unassembled WGS sequence"/>
</dbReference>
<gene>
    <name evidence="2" type="ORF">NMOB1V02_LOCUS7027</name>
</gene>
<evidence type="ECO:0000313" key="2">
    <source>
        <dbReference type="EMBL" id="CAD7279354.1"/>
    </source>
</evidence>
<proteinExistence type="predicted"/>
<sequence>MDKRTVVRLVEQDIKANCSHLLVAICKSYTSFLLRQRTSHEPKAQISSGPRNQRGSESEWPGRDVRRRLNAKNEWGASFVARASIPRRGFDRRPLPLATWVRFIRNEKENPRAGERGFLSARHRLVLITGPGLVLHEASVRYKRPKK</sequence>
<accession>A0A7R9BSG3</accession>
<dbReference type="EMBL" id="OA883640">
    <property type="protein sequence ID" value="CAD7279354.1"/>
    <property type="molecule type" value="Genomic_DNA"/>
</dbReference>
<reference evidence="2" key="1">
    <citation type="submission" date="2020-11" db="EMBL/GenBank/DDBJ databases">
        <authorList>
            <person name="Tran Van P."/>
        </authorList>
    </citation>
    <scope>NUCLEOTIDE SEQUENCE</scope>
</reference>
<name>A0A7R9BSG3_9CRUS</name>
<evidence type="ECO:0000313" key="3">
    <source>
        <dbReference type="Proteomes" id="UP000678499"/>
    </source>
</evidence>
<dbReference type="EMBL" id="CAJPEX010001603">
    <property type="protein sequence ID" value="CAG0919506.1"/>
    <property type="molecule type" value="Genomic_DNA"/>
</dbReference>
<protein>
    <submittedName>
        <fullName evidence="2">Uncharacterized protein</fullName>
    </submittedName>
</protein>
<evidence type="ECO:0000256" key="1">
    <source>
        <dbReference type="SAM" id="MobiDB-lite"/>
    </source>
</evidence>
<keyword evidence="3" id="KW-1185">Reference proteome</keyword>
<feature type="region of interest" description="Disordered" evidence="1">
    <location>
        <begin position="40"/>
        <end position="63"/>
    </location>
</feature>
<dbReference type="AlphaFoldDB" id="A0A7R9BSG3"/>
<organism evidence="2">
    <name type="scientific">Notodromas monacha</name>
    <dbReference type="NCBI Taxonomy" id="399045"/>
    <lineage>
        <taxon>Eukaryota</taxon>
        <taxon>Metazoa</taxon>
        <taxon>Ecdysozoa</taxon>
        <taxon>Arthropoda</taxon>
        <taxon>Crustacea</taxon>
        <taxon>Oligostraca</taxon>
        <taxon>Ostracoda</taxon>
        <taxon>Podocopa</taxon>
        <taxon>Podocopida</taxon>
        <taxon>Cypridocopina</taxon>
        <taxon>Cypridoidea</taxon>
        <taxon>Cyprididae</taxon>
        <taxon>Notodromas</taxon>
    </lineage>
</organism>
<feature type="compositionally biased region" description="Basic and acidic residues" evidence="1">
    <location>
        <begin position="54"/>
        <end position="63"/>
    </location>
</feature>